<protein>
    <submittedName>
        <fullName evidence="2">Uncharacterized protein</fullName>
    </submittedName>
</protein>
<evidence type="ECO:0000313" key="2">
    <source>
        <dbReference type="EMBL" id="CAD9374287.1"/>
    </source>
</evidence>
<feature type="compositionally biased region" description="Basic and acidic residues" evidence="1">
    <location>
        <begin position="16"/>
        <end position="25"/>
    </location>
</feature>
<dbReference type="GO" id="GO:0007030">
    <property type="term" value="P:Golgi organization"/>
    <property type="evidence" value="ECO:0007669"/>
    <property type="project" value="TreeGrafter"/>
</dbReference>
<organism evidence="2">
    <name type="scientific">Octactis speculum</name>
    <dbReference type="NCBI Taxonomy" id="3111310"/>
    <lineage>
        <taxon>Eukaryota</taxon>
        <taxon>Sar</taxon>
        <taxon>Stramenopiles</taxon>
        <taxon>Ochrophyta</taxon>
        <taxon>Dictyochophyceae</taxon>
        <taxon>Dictyochales</taxon>
        <taxon>Dictyochaceae</taxon>
        <taxon>Octactis</taxon>
    </lineage>
</organism>
<dbReference type="GO" id="GO:0070971">
    <property type="term" value="C:endoplasmic reticulum exit site"/>
    <property type="evidence" value="ECO:0007669"/>
    <property type="project" value="TreeGrafter"/>
</dbReference>
<feature type="compositionally biased region" description="Low complexity" evidence="1">
    <location>
        <begin position="204"/>
        <end position="216"/>
    </location>
</feature>
<dbReference type="EMBL" id="HBGS01004218">
    <property type="protein sequence ID" value="CAD9374287.1"/>
    <property type="molecule type" value="Transcribed_RNA"/>
</dbReference>
<accession>A0A7S2AQ08</accession>
<feature type="region of interest" description="Disordered" evidence="1">
    <location>
        <begin position="120"/>
        <end position="182"/>
    </location>
</feature>
<feature type="region of interest" description="Disordered" evidence="1">
    <location>
        <begin position="1"/>
        <end position="83"/>
    </location>
</feature>
<feature type="region of interest" description="Disordered" evidence="1">
    <location>
        <begin position="196"/>
        <end position="250"/>
    </location>
</feature>
<name>A0A7S2AQ08_9STRA</name>
<dbReference type="PANTHER" id="PTHR13402">
    <property type="entry name" value="RGPR-RELATED"/>
    <property type="match status" value="1"/>
</dbReference>
<dbReference type="GO" id="GO:0070973">
    <property type="term" value="P:protein localization to endoplasmic reticulum exit site"/>
    <property type="evidence" value="ECO:0007669"/>
    <property type="project" value="TreeGrafter"/>
</dbReference>
<sequence length="250" mass="26215">MTMPPTSSSDHGGGPNEKEFGEEQARQVVGSGKTSTVPPRAISTDDGSEGGQKRKEGDGKDTTPAPSPKAGSAQAKAVEEKPNWFRRKMDAMFYKDATRADLGKKNEAYYDDNLKRWVFPGEDTAGDAAGSVAPPPGPPMMTSSVSSPSFGSKKNDDQPSKPSESDPLAMLMAPPTMRRAPTTVRSRYVDPFAAMQTQSKPGMPSVSSEPSLPLSEGAAHSAVTKKPTPPVAGTSSVTGGGPPMFFNPNA</sequence>
<gene>
    <name evidence="2" type="ORF">DSPE1174_LOCUS2178</name>
</gene>
<evidence type="ECO:0000256" key="1">
    <source>
        <dbReference type="SAM" id="MobiDB-lite"/>
    </source>
</evidence>
<reference evidence="2" key="1">
    <citation type="submission" date="2021-01" db="EMBL/GenBank/DDBJ databases">
        <authorList>
            <person name="Corre E."/>
            <person name="Pelletier E."/>
            <person name="Niang G."/>
            <person name="Scheremetjew M."/>
            <person name="Finn R."/>
            <person name="Kale V."/>
            <person name="Holt S."/>
            <person name="Cochrane G."/>
            <person name="Meng A."/>
            <person name="Brown T."/>
            <person name="Cohen L."/>
        </authorList>
    </citation>
    <scope>NUCLEOTIDE SEQUENCE</scope>
    <source>
        <strain evidence="2">CCMP1381</strain>
    </source>
</reference>
<feature type="compositionally biased region" description="Polar residues" evidence="1">
    <location>
        <begin position="1"/>
        <end position="10"/>
    </location>
</feature>
<feature type="compositionally biased region" description="Basic and acidic residues" evidence="1">
    <location>
        <begin position="51"/>
        <end position="61"/>
    </location>
</feature>
<feature type="compositionally biased region" description="Low complexity" evidence="1">
    <location>
        <begin position="140"/>
        <end position="149"/>
    </location>
</feature>
<dbReference type="AlphaFoldDB" id="A0A7S2AQ08"/>
<dbReference type="PANTHER" id="PTHR13402:SF6">
    <property type="entry name" value="SECRETORY 16, ISOFORM I"/>
    <property type="match status" value="1"/>
</dbReference>
<dbReference type="GO" id="GO:0012507">
    <property type="term" value="C:ER to Golgi transport vesicle membrane"/>
    <property type="evidence" value="ECO:0007669"/>
    <property type="project" value="TreeGrafter"/>
</dbReference>
<proteinExistence type="predicted"/>